<dbReference type="InterPro" id="IPR017451">
    <property type="entry name" value="F-box-assoc_interact_dom"/>
</dbReference>
<accession>A0AAV0CSM4</accession>
<dbReference type="InterPro" id="IPR006527">
    <property type="entry name" value="F-box-assoc_dom_typ1"/>
</dbReference>
<keyword evidence="3" id="KW-1185">Reference proteome</keyword>
<feature type="non-terminal residue" evidence="2">
    <location>
        <position position="323"/>
    </location>
</feature>
<evidence type="ECO:0000259" key="1">
    <source>
        <dbReference type="Pfam" id="PF07734"/>
    </source>
</evidence>
<gene>
    <name evidence="2" type="ORF">CEPIT_LOCUS8004</name>
</gene>
<sequence>MLCLIVSREDPFYLSFGNDMIYDIVIWNPSTKETKSLPALKVVFRNPHDQPNEPPMRFYMNDGFGFGICKNMTWKIVGLWNFKISRGNVYHIIVMVGSQVGDSWCWRQIDATNINCDYLYFIEDFYMKGRYYWRVMAISSTLSTYEREQLLWFDMDDEVFGRLELPSHIGCGMFTTSDETIAFLGYPIVENNYQIEIWLMAEDDNRHINWHKYTTIDSQHYPDERPIGIWNRNLLLFPPLPNTDSFTFDTDSVPYLISTNLATGERNIMYVTEERRNINIAYNSSGCVRVYFEGNVQIPLEFRMFHLVGAFVRVYHESIFAVN</sequence>
<comment type="caution">
    <text evidence="2">The sequence shown here is derived from an EMBL/GenBank/DDBJ whole genome shotgun (WGS) entry which is preliminary data.</text>
</comment>
<evidence type="ECO:0000313" key="3">
    <source>
        <dbReference type="Proteomes" id="UP001152523"/>
    </source>
</evidence>
<evidence type="ECO:0000313" key="2">
    <source>
        <dbReference type="EMBL" id="CAH9082153.1"/>
    </source>
</evidence>
<dbReference type="Proteomes" id="UP001152523">
    <property type="component" value="Unassembled WGS sequence"/>
</dbReference>
<name>A0AAV0CSM4_9ASTE</name>
<reference evidence="2" key="1">
    <citation type="submission" date="2022-07" db="EMBL/GenBank/DDBJ databases">
        <authorList>
            <person name="Macas J."/>
            <person name="Novak P."/>
            <person name="Neumann P."/>
        </authorList>
    </citation>
    <scope>NUCLEOTIDE SEQUENCE</scope>
</reference>
<protein>
    <recommendedName>
        <fullName evidence="1">F-box associated beta-propeller type 1 domain-containing protein</fullName>
    </recommendedName>
</protein>
<dbReference type="NCBIfam" id="TIGR01640">
    <property type="entry name" value="F_box_assoc_1"/>
    <property type="match status" value="1"/>
</dbReference>
<organism evidence="2 3">
    <name type="scientific">Cuscuta epithymum</name>
    <dbReference type="NCBI Taxonomy" id="186058"/>
    <lineage>
        <taxon>Eukaryota</taxon>
        <taxon>Viridiplantae</taxon>
        <taxon>Streptophyta</taxon>
        <taxon>Embryophyta</taxon>
        <taxon>Tracheophyta</taxon>
        <taxon>Spermatophyta</taxon>
        <taxon>Magnoliopsida</taxon>
        <taxon>eudicotyledons</taxon>
        <taxon>Gunneridae</taxon>
        <taxon>Pentapetalae</taxon>
        <taxon>asterids</taxon>
        <taxon>lamiids</taxon>
        <taxon>Solanales</taxon>
        <taxon>Convolvulaceae</taxon>
        <taxon>Cuscuteae</taxon>
        <taxon>Cuscuta</taxon>
        <taxon>Cuscuta subgen. Cuscuta</taxon>
    </lineage>
</organism>
<proteinExistence type="predicted"/>
<dbReference type="EMBL" id="CAMAPF010000037">
    <property type="protein sequence ID" value="CAH9082153.1"/>
    <property type="molecule type" value="Genomic_DNA"/>
</dbReference>
<feature type="domain" description="F-box associated beta-propeller type 1" evidence="1">
    <location>
        <begin position="22"/>
        <end position="283"/>
    </location>
</feature>
<dbReference type="AlphaFoldDB" id="A0AAV0CSM4"/>
<dbReference type="Pfam" id="PF07734">
    <property type="entry name" value="FBA_1"/>
    <property type="match status" value="1"/>
</dbReference>